<evidence type="ECO:0000259" key="2">
    <source>
        <dbReference type="Pfam" id="PF00266"/>
    </source>
</evidence>
<feature type="domain" description="Aminotransferase class V" evidence="2">
    <location>
        <begin position="110"/>
        <end position="351"/>
    </location>
</feature>
<dbReference type="InterPro" id="IPR015421">
    <property type="entry name" value="PyrdxlP-dep_Trfase_major"/>
</dbReference>
<dbReference type="Pfam" id="PF00266">
    <property type="entry name" value="Aminotran_5"/>
    <property type="match status" value="1"/>
</dbReference>
<sequence length="450" mass="52368">MSSMVRRDFGSFHSSNVEELLDLPDDCFISLSEPFSLYNYTNDDKIPFGRGMNEKYFLLDNKYVFLNHGAFGCVLRQALEYSHLFQYYIEKQPLSFYDREIFPRLVDVIRKMAKFLGCTTPKNLILVENVTFAWNSIITSLNIDDKSHIFIMNTIYGAYKKYLKKICLETGAKLYEFSIEFPIDDINKVVDKIKLALKSNKFTYAFFDHISSQSPFILPINDLCYYCKQLNIPCIIDGAHALGSINLRFDYEDDYLPDIYLTNCHKWFCAPKGVGLLYIKPNSKLIIHPCIQSHGIDSGMHSEFLWTGLKDYTSFLALNECLRFWSYYDMKIIIDRNTKLAKDASDLLVETWNTSKLTSDDISGPMRCIKLPISNDNNGGFKYDDAEIIQNQLYHDYNIEVPIKNIDGNLYVRISTHIYNYIEQYEQLGNAIIEIVGKWHRNKKIVDLFI</sequence>
<dbReference type="EMBL" id="CAJOBB010002469">
    <property type="protein sequence ID" value="CAF3971623.1"/>
    <property type="molecule type" value="Genomic_DNA"/>
</dbReference>
<dbReference type="InterPro" id="IPR015424">
    <property type="entry name" value="PyrdxlP-dep_Trfase"/>
</dbReference>
<gene>
    <name evidence="3" type="ORF">IZO911_LOCUS18025</name>
    <name evidence="4" type="ORF">KXQ929_LOCUS26808</name>
</gene>
<dbReference type="SUPFAM" id="SSF53383">
    <property type="entry name" value="PLP-dependent transferases"/>
    <property type="match status" value="1"/>
</dbReference>
<evidence type="ECO:0000256" key="1">
    <source>
        <dbReference type="ARBA" id="ARBA00022898"/>
    </source>
</evidence>
<dbReference type="PANTHER" id="PTHR43092">
    <property type="entry name" value="L-CYSTEINE DESULFHYDRASE"/>
    <property type="match status" value="1"/>
</dbReference>
<dbReference type="AlphaFoldDB" id="A0A814HAJ2"/>
<name>A0A814HAJ2_9BILA</name>
<dbReference type="InterPro" id="IPR015422">
    <property type="entry name" value="PyrdxlP-dep_Trfase_small"/>
</dbReference>
<comment type="caution">
    <text evidence="3">The sequence shown here is derived from an EMBL/GenBank/DDBJ whole genome shotgun (WGS) entry which is preliminary data.</text>
</comment>
<proteinExistence type="predicted"/>
<organism evidence="3 5">
    <name type="scientific">Adineta steineri</name>
    <dbReference type="NCBI Taxonomy" id="433720"/>
    <lineage>
        <taxon>Eukaryota</taxon>
        <taxon>Metazoa</taxon>
        <taxon>Spiralia</taxon>
        <taxon>Gnathifera</taxon>
        <taxon>Rotifera</taxon>
        <taxon>Eurotatoria</taxon>
        <taxon>Bdelloidea</taxon>
        <taxon>Adinetida</taxon>
        <taxon>Adinetidae</taxon>
        <taxon>Adineta</taxon>
    </lineage>
</organism>
<dbReference type="Gene3D" id="3.40.640.10">
    <property type="entry name" value="Type I PLP-dependent aspartate aminotransferase-like (Major domain)"/>
    <property type="match status" value="1"/>
</dbReference>
<dbReference type="InterPro" id="IPR000192">
    <property type="entry name" value="Aminotrans_V_dom"/>
</dbReference>
<evidence type="ECO:0000313" key="5">
    <source>
        <dbReference type="Proteomes" id="UP000663860"/>
    </source>
</evidence>
<dbReference type="Gene3D" id="3.90.1150.10">
    <property type="entry name" value="Aspartate Aminotransferase, domain 1"/>
    <property type="match status" value="1"/>
</dbReference>
<reference evidence="3" key="1">
    <citation type="submission" date="2021-02" db="EMBL/GenBank/DDBJ databases">
        <authorList>
            <person name="Nowell W R."/>
        </authorList>
    </citation>
    <scope>NUCLEOTIDE SEQUENCE</scope>
</reference>
<dbReference type="PANTHER" id="PTHR43092:SF2">
    <property type="entry name" value="HERCYNYLCYSTEINE SULFOXIDE LYASE"/>
    <property type="match status" value="1"/>
</dbReference>
<dbReference type="Proteomes" id="UP000663860">
    <property type="component" value="Unassembled WGS sequence"/>
</dbReference>
<evidence type="ECO:0000313" key="3">
    <source>
        <dbReference type="EMBL" id="CAF1008160.1"/>
    </source>
</evidence>
<evidence type="ECO:0000313" key="4">
    <source>
        <dbReference type="EMBL" id="CAF3971623.1"/>
    </source>
</evidence>
<keyword evidence="1" id="KW-0663">Pyridoxal phosphate</keyword>
<accession>A0A814HAJ2</accession>
<dbReference type="Proteomes" id="UP000663868">
    <property type="component" value="Unassembled WGS sequence"/>
</dbReference>
<protein>
    <recommendedName>
        <fullName evidence="2">Aminotransferase class V domain-containing protein</fullName>
    </recommendedName>
</protein>
<dbReference type="EMBL" id="CAJNOE010000171">
    <property type="protein sequence ID" value="CAF1008160.1"/>
    <property type="molecule type" value="Genomic_DNA"/>
</dbReference>